<dbReference type="Pfam" id="PF00534">
    <property type="entry name" value="Glycos_transf_1"/>
    <property type="match status" value="1"/>
</dbReference>
<dbReference type="GO" id="GO:1901135">
    <property type="term" value="P:carbohydrate derivative metabolic process"/>
    <property type="evidence" value="ECO:0007669"/>
    <property type="project" value="UniProtKB-ARBA"/>
</dbReference>
<dbReference type="Proteomes" id="UP001163285">
    <property type="component" value="Chromosome"/>
</dbReference>
<evidence type="ECO:0000313" key="4">
    <source>
        <dbReference type="Proteomes" id="UP001163285"/>
    </source>
</evidence>
<organism evidence="3 4">
    <name type="scientific">Aeromonas caviae</name>
    <name type="common">Aeromonas punctata</name>
    <dbReference type="NCBI Taxonomy" id="648"/>
    <lineage>
        <taxon>Bacteria</taxon>
        <taxon>Pseudomonadati</taxon>
        <taxon>Pseudomonadota</taxon>
        <taxon>Gammaproteobacteria</taxon>
        <taxon>Aeromonadales</taxon>
        <taxon>Aeromonadaceae</taxon>
        <taxon>Aeromonas</taxon>
    </lineage>
</organism>
<dbReference type="Gene3D" id="3.40.50.720">
    <property type="entry name" value="NAD(P)-binding Rossmann-like Domain"/>
    <property type="match status" value="1"/>
</dbReference>
<evidence type="ECO:0000313" key="3">
    <source>
        <dbReference type="EMBL" id="WGC86141.1"/>
    </source>
</evidence>
<proteinExistence type="predicted"/>
<dbReference type="EMBL" id="CP110176">
    <property type="protein sequence ID" value="WGC86141.1"/>
    <property type="molecule type" value="Genomic_DNA"/>
</dbReference>
<protein>
    <submittedName>
        <fullName evidence="3">Glycosyltransferase</fullName>
        <ecNumber evidence="3">2.4.-.-</ecNumber>
    </submittedName>
</protein>
<sequence length="492" mass="54749">MEFIMGRVIVFGTGRLFQTFLPFIHSNYDIIALSDNDSKLHGSIQHGIKVIDPATIRVMDFDFIIVASMYFYEISSQLINLGVSCELIRFVYNDTSISAAVARYLIAHPEFESARAKISSISDSKNKLIVMNSLGHGGAERALLNLCRRIEFRIKVLVVVIEGGGDFFNDVNNLVSTVEIFTSLENRLLYRCLFIHYSAFDICNKLFGGCKYDTATAYIEGLSTYLVSGVNSNYRVACVHANLDTHHISKQSYASLHEEYNAYAMMDKIIFVSESVKKGFMSKIGDFGHRMAIIGNIFDVHAVRNNAQKESGELLQFPYFVAVGRLVEVKGFDKLVRAYSKAICGIKNPLKLVIIGDGPLKENLQRLISSLGMEENIYLLGQKENPYSYIYHAQCLFSSSASEGHPLAIGEAIILGTPVIATNCEGNAGMLANGRYGYLCENDEDGLTSALYHLLTIPMYHPILKFKSISGQNSLSGKDESKQWNGMILRGE</sequence>
<dbReference type="PANTHER" id="PTHR12526">
    <property type="entry name" value="GLYCOSYLTRANSFERASE"/>
    <property type="match status" value="1"/>
</dbReference>
<evidence type="ECO:0000313" key="2">
    <source>
        <dbReference type="EMBL" id="AXB03696.1"/>
    </source>
</evidence>
<dbReference type="Gene3D" id="3.40.50.2000">
    <property type="entry name" value="Glycogen Phosphorylase B"/>
    <property type="match status" value="2"/>
</dbReference>
<gene>
    <name evidence="2" type="ORF">C1C91_00325</name>
    <name evidence="3" type="ORF">OJY61_22935</name>
</gene>
<dbReference type="AlphaFoldDB" id="A0A3S5WVI1"/>
<dbReference type="GO" id="GO:0016757">
    <property type="term" value="F:glycosyltransferase activity"/>
    <property type="evidence" value="ECO:0007669"/>
    <property type="project" value="UniProtKB-KW"/>
</dbReference>
<accession>A0A3S5WVI1</accession>
<dbReference type="SUPFAM" id="SSF53756">
    <property type="entry name" value="UDP-Glycosyltransferase/glycogen phosphorylase"/>
    <property type="match status" value="1"/>
</dbReference>
<dbReference type="EMBL" id="CP025706">
    <property type="protein sequence ID" value="AXB03696.1"/>
    <property type="molecule type" value="Genomic_DNA"/>
</dbReference>
<dbReference type="PANTHER" id="PTHR12526:SF630">
    <property type="entry name" value="GLYCOSYLTRANSFERASE"/>
    <property type="match status" value="1"/>
</dbReference>
<feature type="domain" description="Glycosyl transferase family 1" evidence="1">
    <location>
        <begin position="306"/>
        <end position="445"/>
    </location>
</feature>
<keyword evidence="3" id="KW-0808">Transferase</keyword>
<dbReference type="Proteomes" id="UP000266778">
    <property type="component" value="Chromosome"/>
</dbReference>
<reference evidence="3" key="2">
    <citation type="submission" date="2023-04" db="EMBL/GenBank/DDBJ databases">
        <title>Whole Genome Sequence of Multi-drug resistant Aeromonas caviae as a gut pathogen in newborn.</title>
        <authorList>
            <person name="Jadhav S.V."/>
            <person name="Saroj S.D."/>
            <person name="Saha U.B."/>
            <person name="Sen S."/>
            <person name="Kher A."/>
        </authorList>
    </citation>
    <scope>NUCLEOTIDE SEQUENCE</scope>
    <source>
        <strain evidence="3">SVJ23</strain>
    </source>
</reference>
<evidence type="ECO:0000259" key="1">
    <source>
        <dbReference type="Pfam" id="PF00534"/>
    </source>
</evidence>
<dbReference type="RefSeq" id="WP_119196721.1">
    <property type="nucleotide sequence ID" value="NZ_AP019195.1"/>
</dbReference>
<keyword evidence="3" id="KW-0328">Glycosyltransferase</keyword>
<dbReference type="CDD" id="cd03811">
    <property type="entry name" value="GT4_GT28_WabH-like"/>
    <property type="match status" value="1"/>
</dbReference>
<name>A0A3S5WVI1_AERCA</name>
<reference evidence="2" key="1">
    <citation type="journal article" date="2019" name="J Environ">
        <title>Genetic characterization and potential molecular dissemination mechanism of tet (31) gene in Aeromonas caviae from an oxytetracycline wastewater treatment system.</title>
        <authorList>
            <person name="Shi Y."/>
            <person name="Tian Z."/>
            <person name="Leclercq S.O."/>
            <person name="Zhang H."/>
            <person name="Yang M."/>
            <person name="Zhang Y."/>
        </authorList>
    </citation>
    <scope>NUCLEOTIDE SEQUENCE</scope>
    <source>
        <strain evidence="2">T25-39</strain>
    </source>
</reference>
<dbReference type="InterPro" id="IPR001296">
    <property type="entry name" value="Glyco_trans_1"/>
</dbReference>
<dbReference type="EC" id="2.4.-.-" evidence="3"/>